<dbReference type="AlphaFoldDB" id="A0AAW2ADN1"/>
<proteinExistence type="predicted"/>
<sequence>MRLWSPATNRPDRDSLSALALEEEVQSLGDAITTNQLRPERKPEQKQRETERERNS</sequence>
<accession>A0AAW2ADN1</accession>
<name>A0AAW2ADN1_CULAL</name>
<feature type="non-terminal residue" evidence="2">
    <location>
        <position position="56"/>
    </location>
</feature>
<dbReference type="EMBL" id="JAWDJR010000007">
    <property type="protein sequence ID" value="KAK9971776.1"/>
    <property type="molecule type" value="Genomic_DNA"/>
</dbReference>
<feature type="region of interest" description="Disordered" evidence="1">
    <location>
        <begin position="29"/>
        <end position="56"/>
    </location>
</feature>
<feature type="compositionally biased region" description="Basic and acidic residues" evidence="1">
    <location>
        <begin position="38"/>
        <end position="56"/>
    </location>
</feature>
<evidence type="ECO:0000256" key="1">
    <source>
        <dbReference type="SAM" id="MobiDB-lite"/>
    </source>
</evidence>
<comment type="caution">
    <text evidence="2">The sequence shown here is derived from an EMBL/GenBank/DDBJ whole genome shotgun (WGS) entry which is preliminary data.</text>
</comment>
<keyword evidence="3" id="KW-1185">Reference proteome</keyword>
<protein>
    <submittedName>
        <fullName evidence="2">Uncharacterized protein</fullName>
    </submittedName>
</protein>
<dbReference type="Proteomes" id="UP001479290">
    <property type="component" value="Unassembled WGS sequence"/>
</dbReference>
<gene>
    <name evidence="2" type="ORF">ABG768_025127</name>
</gene>
<reference evidence="2 3" key="1">
    <citation type="submission" date="2024-05" db="EMBL/GenBank/DDBJ databases">
        <title>A high-quality chromosomal-level genome assembly of Topmouth culter (Culter alburnus).</title>
        <authorList>
            <person name="Zhao H."/>
        </authorList>
    </citation>
    <scope>NUCLEOTIDE SEQUENCE [LARGE SCALE GENOMIC DNA]</scope>
    <source>
        <strain evidence="2">CATC2023</strain>
        <tissue evidence="2">Muscle</tissue>
    </source>
</reference>
<evidence type="ECO:0000313" key="3">
    <source>
        <dbReference type="Proteomes" id="UP001479290"/>
    </source>
</evidence>
<organism evidence="2 3">
    <name type="scientific">Culter alburnus</name>
    <name type="common">Topmouth culter</name>
    <dbReference type="NCBI Taxonomy" id="194366"/>
    <lineage>
        <taxon>Eukaryota</taxon>
        <taxon>Metazoa</taxon>
        <taxon>Chordata</taxon>
        <taxon>Craniata</taxon>
        <taxon>Vertebrata</taxon>
        <taxon>Euteleostomi</taxon>
        <taxon>Actinopterygii</taxon>
        <taxon>Neopterygii</taxon>
        <taxon>Teleostei</taxon>
        <taxon>Ostariophysi</taxon>
        <taxon>Cypriniformes</taxon>
        <taxon>Xenocyprididae</taxon>
        <taxon>Xenocypridinae</taxon>
        <taxon>Culter</taxon>
    </lineage>
</organism>
<evidence type="ECO:0000313" key="2">
    <source>
        <dbReference type="EMBL" id="KAK9971776.1"/>
    </source>
</evidence>